<keyword evidence="12" id="KW-0520">NAD</keyword>
<dbReference type="InterPro" id="IPR037225">
    <property type="entry name" value="Nuo51_FMN-bd_sf"/>
</dbReference>
<dbReference type="GO" id="GO:0051539">
    <property type="term" value="F:4 iron, 4 sulfur cluster binding"/>
    <property type="evidence" value="ECO:0007669"/>
    <property type="project" value="UniProtKB-KW"/>
</dbReference>
<dbReference type="GO" id="GO:0005778">
    <property type="term" value="C:peroxisomal membrane"/>
    <property type="evidence" value="ECO:0007669"/>
    <property type="project" value="UniProtKB-SubCell"/>
</dbReference>
<reference evidence="22 23" key="1">
    <citation type="journal article" date="2016" name="Front. Microbiol.">
        <title>Genome and transcriptome sequences reveal the specific parasitism of the nematophagous Purpureocillium lilacinum 36-1.</title>
        <authorList>
            <person name="Xie J."/>
            <person name="Li S."/>
            <person name="Mo C."/>
            <person name="Xiao X."/>
            <person name="Peng D."/>
            <person name="Wang G."/>
            <person name="Xiao Y."/>
        </authorList>
    </citation>
    <scope>NUCLEOTIDE SEQUENCE [LARGE SCALE GENOMIC DNA]</scope>
    <source>
        <strain evidence="22 23">36-1</strain>
    </source>
</reference>
<gene>
    <name evidence="22" type="ORF">PCL_01222</name>
</gene>
<dbReference type="SUPFAM" id="SSF142019">
    <property type="entry name" value="Nqo1 FMN-binding domain-like"/>
    <property type="match status" value="1"/>
</dbReference>
<dbReference type="Pfam" id="PF22461">
    <property type="entry name" value="SLBB_2"/>
    <property type="match status" value="1"/>
</dbReference>
<evidence type="ECO:0000256" key="19">
    <source>
        <dbReference type="SAM" id="MobiDB-lite"/>
    </source>
</evidence>
<feature type="region of interest" description="Disordered" evidence="19">
    <location>
        <begin position="839"/>
        <end position="864"/>
    </location>
</feature>
<evidence type="ECO:0000256" key="13">
    <source>
        <dbReference type="ARBA" id="ARBA00023136"/>
    </source>
</evidence>
<evidence type="ECO:0000256" key="6">
    <source>
        <dbReference type="ARBA" id="ARBA00022630"/>
    </source>
</evidence>
<evidence type="ECO:0000256" key="4">
    <source>
        <dbReference type="ARBA" id="ARBA00007523"/>
    </source>
</evidence>
<evidence type="ECO:0000256" key="15">
    <source>
        <dbReference type="ARBA" id="ARBA00046271"/>
    </source>
</evidence>
<sequence>MPDRVRHRAGRLQLELRGPGNKTGVKWGVGRNPGVVIARNSDAYIAGQRTNLAAKCRKAPSTTPPLPPILPPHTRRAPDTDAMLSTRAAPSKAVSLSRTAVRGLATVQDGTPKRTYGGLKDQDRIFQNLYGRYPADLASAKKMGDWHKTKEIILKGHDWIINEVKASGLRGRGGAGFPSGLKWSFMNFKDWDKDTKPRYLVVNADEGEPGTCKDREIMRKDPHKLVEGCLVAGRAMNATAAYIYIRGEFVYEAQVLQNAINEAYKEGLIGKNACGSGYDFDVFIHRGGGAYVCGEETSLIESLEGKPGKPRLKPPFPAAVGLFGCPSTVANVETVAVAPTICRRGGSWFAGFGRERNQGTKLYCISGHVNNPCTVEEEMSIPLRELIDKHCGGVRGGWDNLQAIIPGGSSTPILPKSVCDDQLMDFDALKDSQSGLGTAAVIVMDKSADVVRAIARLSHFYRHESCGQCTPCREGSKWTEQIMSRFEKGQGREREIDMLQELTKQVEGHTICALGEAFAWPIQGLIRHFRPELEARMQNFAKENGEALAGDKDIRTSVVARWPGVAGPGHGCDFGEPGCVGDNSLTRGPTLHLITAESHHLLHFARVLASPSRRFLGIHYARLYCGYHFLIIVFTLGCGEAPYRLSTMAGIVEQFTAFGTDIVGLERLLRFIQSVFLILTSYPSLIATYLLPSRPASVHASTATSLLELQSRLNLTRRAIRLFWFLGSFQAGWTLYVADSAPSSSGGGSSGGVGKPLETWLDIIAASCFGMFGLVESATLVDLARVPGVALLGLGEATRLDAQAQTLWFVALYASALSSGVKLLRLLAHKPVPQTGEGFGVADAPSGDGSGDANGEKKGSATMAEQRALAKKRKEERKEWMKEVNAKTGALVMKLLADMLDLVIPASSLGWVKVHVGVIGIAMFCSTILTGAAVWNRCAKQLLQKKA</sequence>
<keyword evidence="14" id="KW-0576">Peroxisome</keyword>
<dbReference type="Gene3D" id="1.20.1440.230">
    <property type="entry name" value="NADH-ubiquinone oxidoreductase 51kDa subunit, iron-sulphur binding domain"/>
    <property type="match status" value="1"/>
</dbReference>
<name>A0A2U3E2V6_PURLI</name>
<dbReference type="FunFam" id="3.40.50.11540:FF:000001">
    <property type="entry name" value="NADH dehydrogenase [ubiquinone] flavoprotein 1, mitochondrial"/>
    <property type="match status" value="1"/>
</dbReference>
<keyword evidence="7" id="KW-0288">FMN</keyword>
<dbReference type="GO" id="GO:0051287">
    <property type="term" value="F:NAD binding"/>
    <property type="evidence" value="ECO:0007669"/>
    <property type="project" value="InterPro"/>
</dbReference>
<dbReference type="SUPFAM" id="SSF140490">
    <property type="entry name" value="Nqo1C-terminal domain-like"/>
    <property type="match status" value="1"/>
</dbReference>
<protein>
    <recommendedName>
        <fullName evidence="18">NADH-ubiquinone oxidoreductase 51 kDa subunit, mitochondrial</fullName>
    </recommendedName>
</protein>
<evidence type="ECO:0000256" key="12">
    <source>
        <dbReference type="ARBA" id="ARBA00023027"/>
    </source>
</evidence>
<dbReference type="EMBL" id="LCWV01000013">
    <property type="protein sequence ID" value="PWI68837.1"/>
    <property type="molecule type" value="Genomic_DNA"/>
</dbReference>
<evidence type="ECO:0000256" key="9">
    <source>
        <dbReference type="ARBA" id="ARBA00022967"/>
    </source>
</evidence>
<dbReference type="GO" id="GO:0046872">
    <property type="term" value="F:metal ion binding"/>
    <property type="evidence" value="ECO:0007669"/>
    <property type="project" value="UniProtKB-KW"/>
</dbReference>
<comment type="subcellular location">
    <subcellularLocation>
        <location evidence="15">Peroxisome membrane</location>
    </subcellularLocation>
</comment>
<dbReference type="InterPro" id="IPR001949">
    <property type="entry name" value="NADH-UbQ_OxRdtase_51kDa_CS"/>
</dbReference>
<dbReference type="FunFam" id="3.10.20.600:FF:000001">
    <property type="entry name" value="NADH dehydrogenase [ubiquinone] flavoprotein 1, mitochondrial"/>
    <property type="match status" value="1"/>
</dbReference>
<dbReference type="InterPro" id="IPR037207">
    <property type="entry name" value="Nuop51_4Fe4S-bd_sf"/>
</dbReference>
<keyword evidence="13 20" id="KW-0472">Membrane</keyword>
<dbReference type="GO" id="GO:0010181">
    <property type="term" value="F:FMN binding"/>
    <property type="evidence" value="ECO:0007669"/>
    <property type="project" value="InterPro"/>
</dbReference>
<comment type="subunit">
    <text evidence="17">Complex I is composed of about 40 different subunits. This is a component of the flavoprotein-sulfur (FP) fragment of the enzyme.</text>
</comment>
<feature type="region of interest" description="Disordered" evidence="19">
    <location>
        <begin position="58"/>
        <end position="90"/>
    </location>
</feature>
<dbReference type="InterPro" id="IPR054765">
    <property type="entry name" value="SLBB_dom"/>
</dbReference>
<keyword evidence="5" id="KW-0004">4Fe-4S</keyword>
<proteinExistence type="inferred from homology"/>
<feature type="transmembrane region" description="Helical" evidence="20">
    <location>
        <begin position="918"/>
        <end position="936"/>
    </location>
</feature>
<dbReference type="Gene3D" id="3.10.20.600">
    <property type="match status" value="1"/>
</dbReference>
<dbReference type="FunFam" id="1.20.1440.230:FF:000001">
    <property type="entry name" value="Mitochondrial NADH dehydrogenase flavoprotein 1"/>
    <property type="match status" value="1"/>
</dbReference>
<comment type="cofactor">
    <cofactor evidence="2">
        <name>[4Fe-4S] cluster</name>
        <dbReference type="ChEBI" id="CHEBI:49883"/>
    </cofactor>
</comment>
<evidence type="ECO:0000256" key="5">
    <source>
        <dbReference type="ARBA" id="ARBA00022485"/>
    </source>
</evidence>
<feature type="compositionally biased region" description="Pro residues" evidence="19">
    <location>
        <begin position="62"/>
        <end position="71"/>
    </location>
</feature>
<dbReference type="Gene3D" id="3.40.50.11540">
    <property type="entry name" value="NADH-ubiquinone oxidoreductase 51kDa subunit"/>
    <property type="match status" value="1"/>
</dbReference>
<feature type="domain" description="NADH-ubiquinone oxidoreductase 51kDa subunit iron-sulphur binding" evidence="21">
    <location>
        <begin position="451"/>
        <end position="496"/>
    </location>
</feature>
<dbReference type="Pfam" id="PF05648">
    <property type="entry name" value="PEX11"/>
    <property type="match status" value="1"/>
</dbReference>
<comment type="cofactor">
    <cofactor evidence="1">
        <name>FMN</name>
        <dbReference type="ChEBI" id="CHEBI:58210"/>
    </cofactor>
</comment>
<dbReference type="SUPFAM" id="SSF142984">
    <property type="entry name" value="Nqo1 middle domain-like"/>
    <property type="match status" value="1"/>
</dbReference>
<dbReference type="Pfam" id="PF10589">
    <property type="entry name" value="NADH_4Fe-4S"/>
    <property type="match status" value="1"/>
</dbReference>
<keyword evidence="6" id="KW-0285">Flavoprotein</keyword>
<evidence type="ECO:0000256" key="18">
    <source>
        <dbReference type="ARBA" id="ARBA00072764"/>
    </source>
</evidence>
<evidence type="ECO:0000256" key="11">
    <source>
        <dbReference type="ARBA" id="ARBA00023014"/>
    </source>
</evidence>
<evidence type="ECO:0000256" key="2">
    <source>
        <dbReference type="ARBA" id="ARBA00001966"/>
    </source>
</evidence>
<evidence type="ECO:0000256" key="20">
    <source>
        <dbReference type="SAM" id="Phobius"/>
    </source>
</evidence>
<keyword evidence="10" id="KW-0408">Iron</keyword>
<evidence type="ECO:0000256" key="14">
    <source>
        <dbReference type="ARBA" id="ARBA00023140"/>
    </source>
</evidence>
<evidence type="ECO:0000256" key="10">
    <source>
        <dbReference type="ARBA" id="ARBA00023004"/>
    </source>
</evidence>
<comment type="catalytic activity">
    <reaction evidence="16">
        <text>a ubiquinone + NADH + 5 H(+)(in) = a ubiquinol + NAD(+) + 4 H(+)(out)</text>
        <dbReference type="Rhea" id="RHEA:29091"/>
        <dbReference type="Rhea" id="RHEA-COMP:9565"/>
        <dbReference type="Rhea" id="RHEA-COMP:9566"/>
        <dbReference type="ChEBI" id="CHEBI:15378"/>
        <dbReference type="ChEBI" id="CHEBI:16389"/>
        <dbReference type="ChEBI" id="CHEBI:17976"/>
        <dbReference type="ChEBI" id="CHEBI:57540"/>
        <dbReference type="ChEBI" id="CHEBI:57945"/>
        <dbReference type="EC" id="7.1.1.2"/>
    </reaction>
</comment>
<dbReference type="InterPro" id="IPR019575">
    <property type="entry name" value="Nuop51_4Fe4S-bd"/>
</dbReference>
<dbReference type="InterPro" id="IPR011537">
    <property type="entry name" value="NADH-UbQ_OxRdtase_suF"/>
</dbReference>
<evidence type="ECO:0000256" key="16">
    <source>
        <dbReference type="ARBA" id="ARBA00049551"/>
    </source>
</evidence>
<dbReference type="GO" id="GO:0005739">
    <property type="term" value="C:mitochondrion"/>
    <property type="evidence" value="ECO:0007669"/>
    <property type="project" value="UniProtKB-ARBA"/>
</dbReference>
<comment type="function">
    <text evidence="3">Core subunit of the mitochondrial membrane respiratory chain NADH dehydrogenase (Complex I) that is believed to belong to the minimal assembly required for catalysis. Complex I functions in the transfer of electrons from NADH to the respiratory chain. The immediate electron acceptor for the enzyme is believed to be ubiquinone.</text>
</comment>
<dbReference type="PANTHER" id="PTHR11780">
    <property type="entry name" value="NADH-UBIQUINONE OXIDOREDUCTASE FLAVOPROTEIN 1 NDUFV1"/>
    <property type="match status" value="1"/>
</dbReference>
<keyword evidence="9" id="KW-1278">Translocase</keyword>
<dbReference type="Pfam" id="PF01512">
    <property type="entry name" value="Complex1_51K"/>
    <property type="match status" value="1"/>
</dbReference>
<keyword evidence="20" id="KW-0812">Transmembrane</keyword>
<accession>A0A2U3E2V6</accession>
<keyword evidence="20" id="KW-1133">Transmembrane helix</keyword>
<evidence type="ECO:0000256" key="17">
    <source>
        <dbReference type="ARBA" id="ARBA00063883"/>
    </source>
</evidence>
<dbReference type="InterPro" id="IPR008733">
    <property type="entry name" value="PEX11"/>
</dbReference>
<organism evidence="22 23">
    <name type="scientific">Purpureocillium lilacinum</name>
    <name type="common">Paecilomyces lilacinus</name>
    <dbReference type="NCBI Taxonomy" id="33203"/>
    <lineage>
        <taxon>Eukaryota</taxon>
        <taxon>Fungi</taxon>
        <taxon>Dikarya</taxon>
        <taxon>Ascomycota</taxon>
        <taxon>Pezizomycotina</taxon>
        <taxon>Sordariomycetes</taxon>
        <taxon>Hypocreomycetidae</taxon>
        <taxon>Hypocreales</taxon>
        <taxon>Ophiocordycipitaceae</taxon>
        <taxon>Purpureocillium</taxon>
    </lineage>
</organism>
<evidence type="ECO:0000256" key="3">
    <source>
        <dbReference type="ARBA" id="ARBA00003257"/>
    </source>
</evidence>
<dbReference type="PROSITE" id="PS00645">
    <property type="entry name" value="COMPLEX1_51K_2"/>
    <property type="match status" value="1"/>
</dbReference>
<comment type="caution">
    <text evidence="22">The sequence shown here is derived from an EMBL/GenBank/DDBJ whole genome shotgun (WGS) entry which is preliminary data.</text>
</comment>
<dbReference type="GO" id="GO:0008137">
    <property type="term" value="F:NADH dehydrogenase (ubiquinone) activity"/>
    <property type="evidence" value="ECO:0007669"/>
    <property type="project" value="UniProtKB-EC"/>
</dbReference>
<evidence type="ECO:0000259" key="21">
    <source>
        <dbReference type="SMART" id="SM00928"/>
    </source>
</evidence>
<evidence type="ECO:0000313" key="22">
    <source>
        <dbReference type="EMBL" id="PWI68837.1"/>
    </source>
</evidence>
<keyword evidence="11" id="KW-0411">Iron-sulfur</keyword>
<dbReference type="Proteomes" id="UP000245956">
    <property type="component" value="Unassembled WGS sequence"/>
</dbReference>
<dbReference type="InterPro" id="IPR050837">
    <property type="entry name" value="ComplexI_51kDa_subunit"/>
</dbReference>
<evidence type="ECO:0000256" key="8">
    <source>
        <dbReference type="ARBA" id="ARBA00022723"/>
    </source>
</evidence>
<dbReference type="SMART" id="SM00928">
    <property type="entry name" value="NADH_4Fe-4S"/>
    <property type="match status" value="1"/>
</dbReference>
<dbReference type="PANTHER" id="PTHR11780:SF10">
    <property type="entry name" value="NADH DEHYDROGENASE [UBIQUINONE] FLAVOPROTEIN 1, MITOCHONDRIAL"/>
    <property type="match status" value="1"/>
</dbReference>
<comment type="similarity">
    <text evidence="4">Belongs to the complex I 51 kDa subunit family.</text>
</comment>
<dbReference type="NCBIfam" id="NF010120">
    <property type="entry name" value="PRK13596.1"/>
    <property type="match status" value="1"/>
</dbReference>
<dbReference type="InterPro" id="IPR011538">
    <property type="entry name" value="Nuo51_FMN-bd"/>
</dbReference>
<evidence type="ECO:0000256" key="1">
    <source>
        <dbReference type="ARBA" id="ARBA00001917"/>
    </source>
</evidence>
<evidence type="ECO:0000313" key="23">
    <source>
        <dbReference type="Proteomes" id="UP000245956"/>
    </source>
</evidence>
<dbReference type="AlphaFoldDB" id="A0A2U3E2V6"/>
<dbReference type="NCBIfam" id="TIGR01959">
    <property type="entry name" value="nuoF_fam"/>
    <property type="match status" value="1"/>
</dbReference>
<evidence type="ECO:0000256" key="7">
    <source>
        <dbReference type="ARBA" id="ARBA00022643"/>
    </source>
</evidence>
<dbReference type="GO" id="GO:0016559">
    <property type="term" value="P:peroxisome fission"/>
    <property type="evidence" value="ECO:0007669"/>
    <property type="project" value="InterPro"/>
</dbReference>
<keyword evidence="8" id="KW-0479">Metal-binding</keyword>